<accession>A0A151RJU8</accession>
<sequence>VIKLTYESTKDVRLKQATTLQRHYELFSMKENKIIDKMFERFQTILNVLKSLRIEFSKAQKNLEILDNLPKIWEPEVTIILEAHDLRTLTVDELLLASRVHQIHMKSKDHLRANDFIAPRTSETIKKRDKGKVLKAEFEHNSLDGVLKAQWMTRYLLCQRYLRT</sequence>
<dbReference type="Pfam" id="PF14223">
    <property type="entry name" value="Retrotran_gag_2"/>
    <property type="match status" value="1"/>
</dbReference>
<evidence type="ECO:0000313" key="2">
    <source>
        <dbReference type="Proteomes" id="UP000075243"/>
    </source>
</evidence>
<reference evidence="1" key="1">
    <citation type="journal article" date="2012" name="Nat. Biotechnol.">
        <title>Draft genome sequence of pigeonpea (Cajanus cajan), an orphan legume crop of resource-poor farmers.</title>
        <authorList>
            <person name="Varshney R.K."/>
            <person name="Chen W."/>
            <person name="Li Y."/>
            <person name="Bharti A.K."/>
            <person name="Saxena R.K."/>
            <person name="Schlueter J.A."/>
            <person name="Donoghue M.T."/>
            <person name="Azam S."/>
            <person name="Fan G."/>
            <person name="Whaley A.M."/>
            <person name="Farmer A.D."/>
            <person name="Sheridan J."/>
            <person name="Iwata A."/>
            <person name="Tuteja R."/>
            <person name="Penmetsa R.V."/>
            <person name="Wu W."/>
            <person name="Upadhyaya H.D."/>
            <person name="Yang S.P."/>
            <person name="Shah T."/>
            <person name="Saxena K.B."/>
            <person name="Michael T."/>
            <person name="McCombie W.R."/>
            <person name="Yang B."/>
            <person name="Zhang G."/>
            <person name="Yang H."/>
            <person name="Wang J."/>
            <person name="Spillane C."/>
            <person name="Cook D.R."/>
            <person name="May G.D."/>
            <person name="Xu X."/>
            <person name="Jackson S.A."/>
        </authorList>
    </citation>
    <scope>NUCLEOTIDE SEQUENCE [LARGE SCALE GENOMIC DNA]</scope>
</reference>
<name>A0A151RJU8_CAJCA</name>
<dbReference type="AlphaFoldDB" id="A0A151RJU8"/>
<keyword evidence="2" id="KW-1185">Reference proteome</keyword>
<gene>
    <name evidence="1" type="ORF">KK1_035803</name>
</gene>
<protein>
    <recommendedName>
        <fullName evidence="3">Retrovirus-related Pol polyprotein from transposon TNT 1-94</fullName>
    </recommendedName>
</protein>
<organism evidence="1 2">
    <name type="scientific">Cajanus cajan</name>
    <name type="common">Pigeon pea</name>
    <name type="synonym">Cajanus indicus</name>
    <dbReference type="NCBI Taxonomy" id="3821"/>
    <lineage>
        <taxon>Eukaryota</taxon>
        <taxon>Viridiplantae</taxon>
        <taxon>Streptophyta</taxon>
        <taxon>Embryophyta</taxon>
        <taxon>Tracheophyta</taxon>
        <taxon>Spermatophyta</taxon>
        <taxon>Magnoliopsida</taxon>
        <taxon>eudicotyledons</taxon>
        <taxon>Gunneridae</taxon>
        <taxon>Pentapetalae</taxon>
        <taxon>rosids</taxon>
        <taxon>fabids</taxon>
        <taxon>Fabales</taxon>
        <taxon>Fabaceae</taxon>
        <taxon>Papilionoideae</taxon>
        <taxon>50 kb inversion clade</taxon>
        <taxon>NPAAA clade</taxon>
        <taxon>indigoferoid/millettioid clade</taxon>
        <taxon>Phaseoleae</taxon>
        <taxon>Cajanus</taxon>
    </lineage>
</organism>
<evidence type="ECO:0008006" key="3">
    <source>
        <dbReference type="Google" id="ProtNLM"/>
    </source>
</evidence>
<dbReference type="Proteomes" id="UP000075243">
    <property type="component" value="Unassembled WGS sequence"/>
</dbReference>
<dbReference type="EMBL" id="KQ483700">
    <property type="protein sequence ID" value="KYP42773.1"/>
    <property type="molecule type" value="Genomic_DNA"/>
</dbReference>
<dbReference type="Gramene" id="C.cajan_32478.t">
    <property type="protein sequence ID" value="C.cajan_32478.t.cds1"/>
    <property type="gene ID" value="C.cajan_32478"/>
</dbReference>
<proteinExistence type="predicted"/>
<evidence type="ECO:0000313" key="1">
    <source>
        <dbReference type="EMBL" id="KYP42773.1"/>
    </source>
</evidence>
<feature type="non-terminal residue" evidence="1">
    <location>
        <position position="1"/>
    </location>
</feature>